<evidence type="ECO:0000313" key="1">
    <source>
        <dbReference type="EMBL" id="MFD2613542.1"/>
    </source>
</evidence>
<sequence length="137" mass="15499">MDINDVRDGIFEKLAELFPAIGRFGERPQQGIGKGKHFYVKLLQGGSEHLLHHRHKRTHAFDIHLFNCSNKEAYSIAETLISGLRYITVPGGQLRGSGMRHEVIDDVLHFFVDFNFHVMQAVPAGTPMRTMNTEVNA</sequence>
<dbReference type="InterPro" id="IPR049254">
    <property type="entry name" value="Phage_tail_terminator"/>
</dbReference>
<dbReference type="RefSeq" id="WP_377603538.1">
    <property type="nucleotide sequence ID" value="NZ_JBHUME010000008.1"/>
</dbReference>
<dbReference type="EMBL" id="JBHUME010000008">
    <property type="protein sequence ID" value="MFD2613542.1"/>
    <property type="molecule type" value="Genomic_DNA"/>
</dbReference>
<dbReference type="Proteomes" id="UP001597541">
    <property type="component" value="Unassembled WGS sequence"/>
</dbReference>
<dbReference type="Pfam" id="PF20765">
    <property type="entry name" value="Phage_tail_terminator_8"/>
    <property type="match status" value="1"/>
</dbReference>
<gene>
    <name evidence="1" type="ORF">ACFSUF_14010</name>
</gene>
<comment type="caution">
    <text evidence="1">The sequence shown here is derived from an EMBL/GenBank/DDBJ whole genome shotgun (WGS) entry which is preliminary data.</text>
</comment>
<keyword evidence="2" id="KW-1185">Reference proteome</keyword>
<protein>
    <submittedName>
        <fullName evidence="1">DUF6838 family protein</fullName>
    </submittedName>
</protein>
<reference evidence="2" key="1">
    <citation type="journal article" date="2019" name="Int. J. Syst. Evol. Microbiol.">
        <title>The Global Catalogue of Microorganisms (GCM) 10K type strain sequencing project: providing services to taxonomists for standard genome sequencing and annotation.</title>
        <authorList>
            <consortium name="The Broad Institute Genomics Platform"/>
            <consortium name="The Broad Institute Genome Sequencing Center for Infectious Disease"/>
            <person name="Wu L."/>
            <person name="Ma J."/>
        </authorList>
    </citation>
    <scope>NUCLEOTIDE SEQUENCE [LARGE SCALE GENOMIC DNA]</scope>
    <source>
        <strain evidence="2">KCTC 3950</strain>
    </source>
</reference>
<proteinExistence type="predicted"/>
<accession>A0ABW5PHQ1</accession>
<evidence type="ECO:0000313" key="2">
    <source>
        <dbReference type="Proteomes" id="UP001597541"/>
    </source>
</evidence>
<name>A0ABW5PHQ1_9BACL</name>
<organism evidence="1 2">
    <name type="scientific">Paenibacillus gansuensis</name>
    <dbReference type="NCBI Taxonomy" id="306542"/>
    <lineage>
        <taxon>Bacteria</taxon>
        <taxon>Bacillati</taxon>
        <taxon>Bacillota</taxon>
        <taxon>Bacilli</taxon>
        <taxon>Bacillales</taxon>
        <taxon>Paenibacillaceae</taxon>
        <taxon>Paenibacillus</taxon>
    </lineage>
</organism>